<keyword evidence="8 10" id="KW-0472">Membrane</keyword>
<feature type="transmembrane region" description="Helical" evidence="10">
    <location>
        <begin position="258"/>
        <end position="279"/>
    </location>
</feature>
<keyword evidence="5 10" id="KW-0812">Transmembrane</keyword>
<keyword evidence="4" id="KW-0997">Cell inner membrane</keyword>
<dbReference type="InterPro" id="IPR052157">
    <property type="entry name" value="BCAA_transport_permease"/>
</dbReference>
<name>A0A7C9RBK5_9HYPH</name>
<dbReference type="RefSeq" id="WP_165120961.1">
    <property type="nucleotide sequence ID" value="NZ_JAAKZG010000017.1"/>
</dbReference>
<dbReference type="AlphaFoldDB" id="A0A7C9RBK5"/>
<keyword evidence="2" id="KW-0813">Transport</keyword>
<evidence type="ECO:0000256" key="8">
    <source>
        <dbReference type="ARBA" id="ARBA00023136"/>
    </source>
</evidence>
<dbReference type="GO" id="GO:0005304">
    <property type="term" value="F:L-valine transmembrane transporter activity"/>
    <property type="evidence" value="ECO:0007669"/>
    <property type="project" value="TreeGrafter"/>
</dbReference>
<dbReference type="GO" id="GO:0005886">
    <property type="term" value="C:plasma membrane"/>
    <property type="evidence" value="ECO:0007669"/>
    <property type="project" value="UniProtKB-SubCell"/>
</dbReference>
<organism evidence="11 12">
    <name type="scientific">Mesorhizobium zhangyense</name>
    <dbReference type="NCBI Taxonomy" id="1776730"/>
    <lineage>
        <taxon>Bacteria</taxon>
        <taxon>Pseudomonadati</taxon>
        <taxon>Pseudomonadota</taxon>
        <taxon>Alphaproteobacteria</taxon>
        <taxon>Hyphomicrobiales</taxon>
        <taxon>Phyllobacteriaceae</taxon>
        <taxon>Mesorhizobium</taxon>
    </lineage>
</organism>
<evidence type="ECO:0000256" key="3">
    <source>
        <dbReference type="ARBA" id="ARBA00022475"/>
    </source>
</evidence>
<reference evidence="11 12" key="1">
    <citation type="submission" date="2020-02" db="EMBL/GenBank/DDBJ databases">
        <title>Genome sequence of the type strain CGMCC 1.15528 of Mesorhizobium zhangyense.</title>
        <authorList>
            <person name="Gao J."/>
            <person name="Sun J."/>
        </authorList>
    </citation>
    <scope>NUCLEOTIDE SEQUENCE [LARGE SCALE GENOMIC DNA]</scope>
    <source>
        <strain evidence="11 12">CGMCC 1.15528</strain>
    </source>
</reference>
<evidence type="ECO:0000256" key="9">
    <source>
        <dbReference type="ARBA" id="ARBA00037998"/>
    </source>
</evidence>
<feature type="transmembrane region" description="Helical" evidence="10">
    <location>
        <begin position="93"/>
        <end position="113"/>
    </location>
</feature>
<protein>
    <submittedName>
        <fullName evidence="11">Branched-chain amino acid ABC transporter permease</fullName>
    </submittedName>
</protein>
<dbReference type="InterPro" id="IPR001851">
    <property type="entry name" value="ABC_transp_permease"/>
</dbReference>
<keyword evidence="7 10" id="KW-1133">Transmembrane helix</keyword>
<evidence type="ECO:0000256" key="2">
    <source>
        <dbReference type="ARBA" id="ARBA00022448"/>
    </source>
</evidence>
<evidence type="ECO:0000313" key="11">
    <source>
        <dbReference type="EMBL" id="NGN44577.1"/>
    </source>
</evidence>
<feature type="transmembrane region" description="Helical" evidence="10">
    <location>
        <begin position="6"/>
        <end position="29"/>
    </location>
</feature>
<sequence length="297" mass="31647">MLMQQLLNGIVVGSVYGLFALGFTLIFGVNHIMNMAHGTIFMWGAFAGLYAVTLFDVPFPVAVLIGALGGGLVSVILDWTAFRPLRKQGAPEFSSIVSSIGASLILLSLAQQLTATRVMRFPFDIFPIVAFNFFGLRIQLLQLVIIAIVVLMVVGLLYYLYRTSFGRQIRAVAVSEHTSKLLGINPTAINFQVFFISGALAGIAGVLIGIVFNSVHFMMGEPLLLRAFVVIILGGLGSIPGALIAGLLIGIIQTLTVAYLSAGLADALVFSTLFLVLLVRPTGLFGGASAVARVTRR</sequence>
<evidence type="ECO:0000256" key="10">
    <source>
        <dbReference type="SAM" id="Phobius"/>
    </source>
</evidence>
<comment type="caution">
    <text evidence="11">The sequence shown here is derived from an EMBL/GenBank/DDBJ whole genome shotgun (WGS) entry which is preliminary data.</text>
</comment>
<evidence type="ECO:0000256" key="4">
    <source>
        <dbReference type="ARBA" id="ARBA00022519"/>
    </source>
</evidence>
<evidence type="ECO:0000256" key="5">
    <source>
        <dbReference type="ARBA" id="ARBA00022692"/>
    </source>
</evidence>
<keyword evidence="3" id="KW-1003">Cell membrane</keyword>
<evidence type="ECO:0000256" key="1">
    <source>
        <dbReference type="ARBA" id="ARBA00004651"/>
    </source>
</evidence>
<evidence type="ECO:0000256" key="7">
    <source>
        <dbReference type="ARBA" id="ARBA00022989"/>
    </source>
</evidence>
<dbReference type="GO" id="GO:0015192">
    <property type="term" value="F:L-phenylalanine transmembrane transporter activity"/>
    <property type="evidence" value="ECO:0007669"/>
    <property type="project" value="TreeGrafter"/>
</dbReference>
<dbReference type="GO" id="GO:0015190">
    <property type="term" value="F:L-leucine transmembrane transporter activity"/>
    <property type="evidence" value="ECO:0007669"/>
    <property type="project" value="TreeGrafter"/>
</dbReference>
<feature type="transmembrane region" description="Helical" evidence="10">
    <location>
        <begin position="61"/>
        <end position="81"/>
    </location>
</feature>
<comment type="similarity">
    <text evidence="9">Belongs to the binding-protein-dependent transport system permease family. LivHM subfamily.</text>
</comment>
<dbReference type="GO" id="GO:0015808">
    <property type="term" value="P:L-alanine transport"/>
    <property type="evidence" value="ECO:0007669"/>
    <property type="project" value="TreeGrafter"/>
</dbReference>
<dbReference type="CDD" id="cd06582">
    <property type="entry name" value="TM_PBP1_LivH_like"/>
    <property type="match status" value="1"/>
</dbReference>
<gene>
    <name evidence="11" type="ORF">G6N74_26310</name>
</gene>
<dbReference type="EMBL" id="JAAKZG010000017">
    <property type="protein sequence ID" value="NGN44577.1"/>
    <property type="molecule type" value="Genomic_DNA"/>
</dbReference>
<evidence type="ECO:0000256" key="6">
    <source>
        <dbReference type="ARBA" id="ARBA00022970"/>
    </source>
</evidence>
<keyword evidence="12" id="KW-1185">Reference proteome</keyword>
<dbReference type="GO" id="GO:0042941">
    <property type="term" value="P:D-alanine transmembrane transport"/>
    <property type="evidence" value="ECO:0007669"/>
    <property type="project" value="TreeGrafter"/>
</dbReference>
<proteinExistence type="inferred from homology"/>
<dbReference type="Proteomes" id="UP000481252">
    <property type="component" value="Unassembled WGS sequence"/>
</dbReference>
<feature type="transmembrane region" description="Helical" evidence="10">
    <location>
        <begin position="224"/>
        <end position="252"/>
    </location>
</feature>
<feature type="transmembrane region" description="Helical" evidence="10">
    <location>
        <begin position="189"/>
        <end position="212"/>
    </location>
</feature>
<dbReference type="PANTHER" id="PTHR11795">
    <property type="entry name" value="BRANCHED-CHAIN AMINO ACID TRANSPORT SYSTEM PERMEASE PROTEIN LIVH"/>
    <property type="match status" value="1"/>
</dbReference>
<dbReference type="GO" id="GO:1903806">
    <property type="term" value="P:L-isoleucine import across plasma membrane"/>
    <property type="evidence" value="ECO:0007669"/>
    <property type="project" value="TreeGrafter"/>
</dbReference>
<accession>A0A7C9RBK5</accession>
<feature type="transmembrane region" description="Helical" evidence="10">
    <location>
        <begin position="143"/>
        <end position="161"/>
    </location>
</feature>
<comment type="subcellular location">
    <subcellularLocation>
        <location evidence="1">Cell membrane</location>
        <topology evidence="1">Multi-pass membrane protein</topology>
    </subcellularLocation>
</comment>
<dbReference type="GO" id="GO:0015188">
    <property type="term" value="F:L-isoleucine transmembrane transporter activity"/>
    <property type="evidence" value="ECO:0007669"/>
    <property type="project" value="TreeGrafter"/>
</dbReference>
<dbReference type="PANTHER" id="PTHR11795:SF371">
    <property type="entry name" value="HIGH-AFFINITY BRANCHED-CHAIN AMINO ACID TRANSPORT SYSTEM PERMEASE PROTEIN LIVH"/>
    <property type="match status" value="1"/>
</dbReference>
<evidence type="ECO:0000313" key="12">
    <source>
        <dbReference type="Proteomes" id="UP000481252"/>
    </source>
</evidence>
<feature type="transmembrane region" description="Helical" evidence="10">
    <location>
        <begin position="36"/>
        <end position="55"/>
    </location>
</feature>
<dbReference type="Pfam" id="PF02653">
    <property type="entry name" value="BPD_transp_2"/>
    <property type="match status" value="1"/>
</dbReference>
<keyword evidence="6" id="KW-0029">Amino-acid transport</keyword>